<dbReference type="AlphaFoldDB" id="A0A183PNM2"/>
<gene>
    <name evidence="1" type="ORF">SMTD_LOCUS15958</name>
</gene>
<dbReference type="Proteomes" id="UP000269396">
    <property type="component" value="Unassembled WGS sequence"/>
</dbReference>
<accession>A0A183PNM2</accession>
<dbReference type="EMBL" id="UZAL01036534">
    <property type="protein sequence ID" value="VDP69999.1"/>
    <property type="molecule type" value="Genomic_DNA"/>
</dbReference>
<name>A0A183PNM2_9TREM</name>
<evidence type="ECO:0000313" key="1">
    <source>
        <dbReference type="EMBL" id="VDP69999.1"/>
    </source>
</evidence>
<keyword evidence="2" id="KW-1185">Reference proteome</keyword>
<protein>
    <submittedName>
        <fullName evidence="1">Uncharacterized protein</fullName>
    </submittedName>
</protein>
<reference evidence="1 2" key="1">
    <citation type="submission" date="2018-11" db="EMBL/GenBank/DDBJ databases">
        <authorList>
            <consortium name="Pathogen Informatics"/>
        </authorList>
    </citation>
    <scope>NUCLEOTIDE SEQUENCE [LARGE SCALE GENOMIC DNA]</scope>
    <source>
        <strain>Denwood</strain>
        <strain evidence="2">Zambia</strain>
    </source>
</reference>
<sequence length="92" mass="10439">MPIIKELILNKWILTQSPGSIIDEHGGSDAEVKMRQSKNSISTNEEYLELKTTVCQPTPKSEFQYKCQDTSTVWGGNLDNYESHHPEDISVQ</sequence>
<evidence type="ECO:0000313" key="2">
    <source>
        <dbReference type="Proteomes" id="UP000269396"/>
    </source>
</evidence>
<proteinExistence type="predicted"/>
<organism evidence="1 2">
    <name type="scientific">Schistosoma mattheei</name>
    <dbReference type="NCBI Taxonomy" id="31246"/>
    <lineage>
        <taxon>Eukaryota</taxon>
        <taxon>Metazoa</taxon>
        <taxon>Spiralia</taxon>
        <taxon>Lophotrochozoa</taxon>
        <taxon>Platyhelminthes</taxon>
        <taxon>Trematoda</taxon>
        <taxon>Digenea</taxon>
        <taxon>Strigeidida</taxon>
        <taxon>Schistosomatoidea</taxon>
        <taxon>Schistosomatidae</taxon>
        <taxon>Schistosoma</taxon>
    </lineage>
</organism>